<dbReference type="AlphaFoldDB" id="A0A975GCH2"/>
<organism evidence="2 3">
    <name type="scientific">Sulfurimonas aquatica</name>
    <dbReference type="NCBI Taxonomy" id="2672570"/>
    <lineage>
        <taxon>Bacteria</taxon>
        <taxon>Pseudomonadati</taxon>
        <taxon>Campylobacterota</taxon>
        <taxon>Epsilonproteobacteria</taxon>
        <taxon>Campylobacterales</taxon>
        <taxon>Sulfurimonadaceae</taxon>
        <taxon>Sulfurimonas</taxon>
    </lineage>
</organism>
<accession>A0A975GCH2</accession>
<evidence type="ECO:0000313" key="2">
    <source>
        <dbReference type="EMBL" id="QSZ41274.1"/>
    </source>
</evidence>
<evidence type="ECO:0000256" key="1">
    <source>
        <dbReference type="SAM" id="Phobius"/>
    </source>
</evidence>
<sequence>MATGILVILDDIAMLMDDAAAMSKIATKKTVGLLSDDLAVNAQKASGFASSRELPVLWEITKGSFKNKLIILPIAFLLSAFASWLIIPILMIGGVYLAYEGTEKIVEYFFHKSEDKDVTNQKTIKGDAVTLEKKKIKSAVITDFILSIEIVIMALGTVLEESLSIQIIAVSVVSIIATIGVYGLVALIVRMDDFGFKLISMSNEENALVEKIGRLLVSTLPKLIKVLTVVGTVAMLLVAGGIFVHNVHQIHDLLHGIPSILGELIVGLVVGLITVGLHLIYSKIRGNFESEEKSLS</sequence>
<proteinExistence type="predicted"/>
<dbReference type="InterPro" id="IPR008526">
    <property type="entry name" value="YedI"/>
</dbReference>
<keyword evidence="1" id="KW-1133">Transmembrane helix</keyword>
<feature type="transmembrane region" description="Helical" evidence="1">
    <location>
        <begin position="264"/>
        <end position="281"/>
    </location>
</feature>
<keyword evidence="1" id="KW-0812">Transmembrane</keyword>
<dbReference type="PANTHER" id="PTHR30503">
    <property type="entry name" value="INNER MEMBRANE PROTEIN YEDI"/>
    <property type="match status" value="1"/>
</dbReference>
<keyword evidence="3" id="KW-1185">Reference proteome</keyword>
<protein>
    <submittedName>
        <fullName evidence="2">DUF808 family protein</fullName>
    </submittedName>
</protein>
<dbReference type="EMBL" id="CP046072">
    <property type="protein sequence ID" value="QSZ41274.1"/>
    <property type="molecule type" value="Genomic_DNA"/>
</dbReference>
<gene>
    <name evidence="2" type="ORF">GJV85_03840</name>
</gene>
<feature type="transmembrane region" description="Helical" evidence="1">
    <location>
        <begin position="70"/>
        <end position="99"/>
    </location>
</feature>
<feature type="transmembrane region" description="Helical" evidence="1">
    <location>
        <begin position="223"/>
        <end position="244"/>
    </location>
</feature>
<keyword evidence="1" id="KW-0472">Membrane</keyword>
<dbReference type="Pfam" id="PF05661">
    <property type="entry name" value="DUF808"/>
    <property type="match status" value="1"/>
</dbReference>
<dbReference type="KEGG" id="saqt:GJV85_03840"/>
<evidence type="ECO:0000313" key="3">
    <source>
        <dbReference type="Proteomes" id="UP000671852"/>
    </source>
</evidence>
<feature type="transmembrane region" description="Helical" evidence="1">
    <location>
        <begin position="140"/>
        <end position="159"/>
    </location>
</feature>
<dbReference type="PANTHER" id="PTHR30503:SF3">
    <property type="entry name" value="INNER MEMBRANE PROTEIN YEDI"/>
    <property type="match status" value="1"/>
</dbReference>
<dbReference type="PIRSF" id="PIRSF016660">
    <property type="entry name" value="YedI"/>
    <property type="match status" value="1"/>
</dbReference>
<dbReference type="Proteomes" id="UP000671852">
    <property type="component" value="Chromosome"/>
</dbReference>
<feature type="transmembrane region" description="Helical" evidence="1">
    <location>
        <begin position="165"/>
        <end position="189"/>
    </location>
</feature>
<dbReference type="RefSeq" id="WP_207562553.1">
    <property type="nucleotide sequence ID" value="NZ_CP046072.1"/>
</dbReference>
<reference evidence="2" key="1">
    <citation type="submission" date="2019-11" db="EMBL/GenBank/DDBJ databases">
        <authorList>
            <person name="Kojima H."/>
        </authorList>
    </citation>
    <scope>NUCLEOTIDE SEQUENCE</scope>
    <source>
        <strain evidence="2">H1576</strain>
    </source>
</reference>
<reference evidence="2" key="2">
    <citation type="submission" date="2021-04" db="EMBL/GenBank/DDBJ databases">
        <title>Isolation and characterization of a novel species of the genus Sulfurimonas.</title>
        <authorList>
            <person name="Fukui M."/>
        </authorList>
    </citation>
    <scope>NUCLEOTIDE SEQUENCE</scope>
    <source>
        <strain evidence="2">H1576</strain>
    </source>
</reference>
<name>A0A975GCH2_9BACT</name>
<dbReference type="GO" id="GO:0005886">
    <property type="term" value="C:plasma membrane"/>
    <property type="evidence" value="ECO:0007669"/>
    <property type="project" value="TreeGrafter"/>
</dbReference>